<reference evidence="1" key="1">
    <citation type="submission" date="2021-03" db="EMBL/GenBank/DDBJ databases">
        <title>Alkalibacter marinus sp. nov., isolated from tidal flat sediment.</title>
        <authorList>
            <person name="Namirimu T."/>
            <person name="Yang J.-A."/>
            <person name="Yang S.-H."/>
            <person name="Kim Y.-J."/>
            <person name="Kwon K.K."/>
        </authorList>
    </citation>
    <scope>NUCLEOTIDE SEQUENCE</scope>
    <source>
        <strain evidence="1">ES005</strain>
    </source>
</reference>
<dbReference type="AlphaFoldDB" id="A0A974XIT9"/>
<dbReference type="Proteomes" id="UP000663499">
    <property type="component" value="Chromosome"/>
</dbReference>
<evidence type="ECO:0000313" key="2">
    <source>
        <dbReference type="Proteomes" id="UP000663499"/>
    </source>
</evidence>
<dbReference type="EMBL" id="CP071444">
    <property type="protein sequence ID" value="QSX09555.1"/>
    <property type="molecule type" value="Genomic_DNA"/>
</dbReference>
<proteinExistence type="predicted"/>
<gene>
    <name evidence="1" type="ORF">J0B03_05695</name>
</gene>
<evidence type="ECO:0000313" key="1">
    <source>
        <dbReference type="EMBL" id="QSX09555.1"/>
    </source>
</evidence>
<dbReference type="RefSeq" id="WP_207300886.1">
    <property type="nucleotide sequence ID" value="NZ_CP071444.1"/>
</dbReference>
<dbReference type="KEGG" id="alka:J0B03_05695"/>
<accession>A0A974XIT9</accession>
<organism evidence="1 2">
    <name type="scientific">Alkalibacter rhizosphaerae</name>
    <dbReference type="NCBI Taxonomy" id="2815577"/>
    <lineage>
        <taxon>Bacteria</taxon>
        <taxon>Bacillati</taxon>
        <taxon>Bacillota</taxon>
        <taxon>Clostridia</taxon>
        <taxon>Eubacteriales</taxon>
        <taxon>Eubacteriaceae</taxon>
        <taxon>Alkalibacter</taxon>
    </lineage>
</organism>
<keyword evidence="2" id="KW-1185">Reference proteome</keyword>
<protein>
    <submittedName>
        <fullName evidence="1">Uncharacterized protein</fullName>
    </submittedName>
</protein>
<name>A0A974XIT9_9FIRM</name>
<sequence length="134" mass="15358">MTKKKEMSYEDIEAKRFINGNVSECPMCGSAEPRWAIDSEGDAIIRVSFKCESCGSVLSALESYIYKWNREMFQTLGCSKLFIQNKRKKFKLKVEKLWDVNLTCVDMAEDFSLKDIKKFANSLTGCIEEAPKSQ</sequence>